<evidence type="ECO:0000256" key="5">
    <source>
        <dbReference type="PIRSR" id="PIRSR604294-1"/>
    </source>
</evidence>
<evidence type="ECO:0000256" key="2">
    <source>
        <dbReference type="ARBA" id="ARBA00022723"/>
    </source>
</evidence>
<dbReference type="GO" id="GO:0003834">
    <property type="term" value="F:beta-carotene 15,15'-dioxygenase activity"/>
    <property type="evidence" value="ECO:0007669"/>
    <property type="project" value="TreeGrafter"/>
</dbReference>
<name>A0A4Y2JSA8_ARAVE</name>
<dbReference type="OrthoDB" id="1069523at2759"/>
<sequence>MSKMGSAVQASNVFPYLRSCKKESEKAIDGQVQGEIPKWLKGSLIRVGSGLLEVGPDRYNHVFDGLALMHKFCFQDGRVTYQNRFLRSDAYTKNMKHNRIVVNEFATQGIPDPCKTIFQRFASLFNVEDLTDNDLVNIILYCDEAYACSESNCIWRIDPDTLESLHKVKLNSYVPVNAAIAHAHEDTDGTVYNVGSTFSLNSSYSILKFPPKENKSDNPFKNGSVVCKIPSSKMLGLSYHHSFGMSENYFVFVEQPLYLSIPRMAWAQFISGTFADALYWDQNSPTRFHVVRRSDGQLLDTVYLSKAFFVFHHINAYEEDNNLVVDMCCYDQGEVVKTLYVKALEELFTNPKKYSEPFVSRAKRYVLPLSVEGEKKPEDNLVSLSNSEATAYKQPDGSIFCNPEILTASDPWAPELPRINYDYNGKKYKYFYAMARNETLERTHLIKVDVANKTTVAWSEKSAIPSEPVFISDPNAETQDEDSGVLVASLLHQDDESKVSMIVLDAKSMKEIGRTTFKSESSIPGDFHGVFIPKN</sequence>
<dbReference type="GO" id="GO:0042574">
    <property type="term" value="P:retinal metabolic process"/>
    <property type="evidence" value="ECO:0007669"/>
    <property type="project" value="TreeGrafter"/>
</dbReference>
<keyword evidence="2 5" id="KW-0479">Metal-binding</keyword>
<reference evidence="6 7" key="1">
    <citation type="journal article" date="2019" name="Sci. Rep.">
        <title>Orb-weaving spider Araneus ventricosus genome elucidates the spidroin gene catalogue.</title>
        <authorList>
            <person name="Kono N."/>
            <person name="Nakamura H."/>
            <person name="Ohtoshi R."/>
            <person name="Moran D.A.P."/>
            <person name="Shinohara A."/>
            <person name="Yoshida Y."/>
            <person name="Fujiwara M."/>
            <person name="Mori M."/>
            <person name="Tomita M."/>
            <person name="Arakawa K."/>
        </authorList>
    </citation>
    <scope>NUCLEOTIDE SEQUENCE [LARGE SCALE GENOMIC DNA]</scope>
</reference>
<keyword evidence="7" id="KW-1185">Reference proteome</keyword>
<dbReference type="Pfam" id="PF03055">
    <property type="entry name" value="RPE65"/>
    <property type="match status" value="1"/>
</dbReference>
<feature type="binding site" evidence="5">
    <location>
        <position position="241"/>
    </location>
    <ligand>
        <name>Fe cation</name>
        <dbReference type="ChEBI" id="CHEBI:24875"/>
        <note>catalytic</note>
    </ligand>
</feature>
<comment type="similarity">
    <text evidence="1">Belongs to the carotenoid oxygenase family.</text>
</comment>
<protein>
    <submittedName>
        <fullName evidence="6">Beta,beta-carotene 9',10'-oxygenase</fullName>
    </submittedName>
</protein>
<dbReference type="GO" id="GO:0016121">
    <property type="term" value="P:carotene catabolic process"/>
    <property type="evidence" value="ECO:0007669"/>
    <property type="project" value="TreeGrafter"/>
</dbReference>
<feature type="binding site" evidence="5">
    <location>
        <position position="312"/>
    </location>
    <ligand>
        <name>Fe cation</name>
        <dbReference type="ChEBI" id="CHEBI:24875"/>
        <note>catalytic</note>
    </ligand>
</feature>
<evidence type="ECO:0000256" key="3">
    <source>
        <dbReference type="ARBA" id="ARBA00023002"/>
    </source>
</evidence>
<feature type="binding site" evidence="5">
    <location>
        <position position="182"/>
    </location>
    <ligand>
        <name>Fe cation</name>
        <dbReference type="ChEBI" id="CHEBI:24875"/>
        <note>catalytic</note>
    </ligand>
</feature>
<proteinExistence type="inferred from homology"/>
<feature type="binding site" evidence="5">
    <location>
        <position position="528"/>
    </location>
    <ligand>
        <name>Fe cation</name>
        <dbReference type="ChEBI" id="CHEBI:24875"/>
        <note>catalytic</note>
    </ligand>
</feature>
<dbReference type="PANTHER" id="PTHR10543:SF24">
    <property type="entry name" value="CAROTENOID ISOMEROOXYGENASE"/>
    <property type="match status" value="1"/>
</dbReference>
<evidence type="ECO:0000256" key="4">
    <source>
        <dbReference type="ARBA" id="ARBA00023004"/>
    </source>
</evidence>
<dbReference type="EMBL" id="BGPR01003830">
    <property type="protein sequence ID" value="GBM92910.1"/>
    <property type="molecule type" value="Genomic_DNA"/>
</dbReference>
<dbReference type="PANTHER" id="PTHR10543">
    <property type="entry name" value="BETA-CAROTENE DIOXYGENASE"/>
    <property type="match status" value="1"/>
</dbReference>
<keyword evidence="4 5" id="KW-0408">Iron</keyword>
<dbReference type="Proteomes" id="UP000499080">
    <property type="component" value="Unassembled WGS sequence"/>
</dbReference>
<dbReference type="InterPro" id="IPR004294">
    <property type="entry name" value="Carotenoid_Oase"/>
</dbReference>
<accession>A0A4Y2JSA8</accession>
<gene>
    <name evidence="6" type="primary">Bco2</name>
    <name evidence="6" type="ORF">AVEN_236723_1</name>
</gene>
<keyword evidence="3" id="KW-0560">Oxidoreductase</keyword>
<dbReference type="GO" id="GO:0046872">
    <property type="term" value="F:metal ion binding"/>
    <property type="evidence" value="ECO:0007669"/>
    <property type="project" value="UniProtKB-KW"/>
</dbReference>
<evidence type="ECO:0000256" key="1">
    <source>
        <dbReference type="ARBA" id="ARBA00006787"/>
    </source>
</evidence>
<evidence type="ECO:0000313" key="6">
    <source>
        <dbReference type="EMBL" id="GBM92910.1"/>
    </source>
</evidence>
<dbReference type="GO" id="GO:0010436">
    <property type="term" value="F:carotenoid dioxygenase activity"/>
    <property type="evidence" value="ECO:0007669"/>
    <property type="project" value="TreeGrafter"/>
</dbReference>
<dbReference type="AlphaFoldDB" id="A0A4Y2JSA8"/>
<comment type="cofactor">
    <cofactor evidence="5">
        <name>Fe(2+)</name>
        <dbReference type="ChEBI" id="CHEBI:29033"/>
    </cofactor>
    <text evidence="5">Binds 1 Fe(2+) ion per subunit.</text>
</comment>
<evidence type="ECO:0000313" key="7">
    <source>
        <dbReference type="Proteomes" id="UP000499080"/>
    </source>
</evidence>
<organism evidence="6 7">
    <name type="scientific">Araneus ventricosus</name>
    <name type="common">Orbweaver spider</name>
    <name type="synonym">Epeira ventricosa</name>
    <dbReference type="NCBI Taxonomy" id="182803"/>
    <lineage>
        <taxon>Eukaryota</taxon>
        <taxon>Metazoa</taxon>
        <taxon>Ecdysozoa</taxon>
        <taxon>Arthropoda</taxon>
        <taxon>Chelicerata</taxon>
        <taxon>Arachnida</taxon>
        <taxon>Araneae</taxon>
        <taxon>Araneomorphae</taxon>
        <taxon>Entelegynae</taxon>
        <taxon>Araneoidea</taxon>
        <taxon>Araneidae</taxon>
        <taxon>Araneus</taxon>
    </lineage>
</organism>
<comment type="caution">
    <text evidence="6">The sequence shown here is derived from an EMBL/GenBank/DDBJ whole genome shotgun (WGS) entry which is preliminary data.</text>
</comment>